<accession>A0A0E9W717</accession>
<reference evidence="1" key="2">
    <citation type="journal article" date="2015" name="Fish Shellfish Immunol.">
        <title>Early steps in the European eel (Anguilla anguilla)-Vibrio vulnificus interaction in the gills: Role of the RtxA13 toxin.</title>
        <authorList>
            <person name="Callol A."/>
            <person name="Pajuelo D."/>
            <person name="Ebbesson L."/>
            <person name="Teles M."/>
            <person name="MacKenzie S."/>
            <person name="Amaro C."/>
        </authorList>
    </citation>
    <scope>NUCLEOTIDE SEQUENCE</scope>
</reference>
<sequence>MCPDLRSLLDKPRKYKD</sequence>
<organism evidence="1">
    <name type="scientific">Anguilla anguilla</name>
    <name type="common">European freshwater eel</name>
    <name type="synonym">Muraena anguilla</name>
    <dbReference type="NCBI Taxonomy" id="7936"/>
    <lineage>
        <taxon>Eukaryota</taxon>
        <taxon>Metazoa</taxon>
        <taxon>Chordata</taxon>
        <taxon>Craniata</taxon>
        <taxon>Vertebrata</taxon>
        <taxon>Euteleostomi</taxon>
        <taxon>Actinopterygii</taxon>
        <taxon>Neopterygii</taxon>
        <taxon>Teleostei</taxon>
        <taxon>Anguilliformes</taxon>
        <taxon>Anguillidae</taxon>
        <taxon>Anguilla</taxon>
    </lineage>
</organism>
<proteinExistence type="predicted"/>
<evidence type="ECO:0000313" key="1">
    <source>
        <dbReference type="EMBL" id="JAH85243.1"/>
    </source>
</evidence>
<name>A0A0E9W717_ANGAN</name>
<reference evidence="1" key="1">
    <citation type="submission" date="2014-11" db="EMBL/GenBank/DDBJ databases">
        <authorList>
            <person name="Amaro Gonzalez C."/>
        </authorList>
    </citation>
    <scope>NUCLEOTIDE SEQUENCE</scope>
</reference>
<dbReference type="AlphaFoldDB" id="A0A0E9W717"/>
<protein>
    <submittedName>
        <fullName evidence="1">Uncharacterized protein</fullName>
    </submittedName>
</protein>
<dbReference type="EMBL" id="GBXM01023334">
    <property type="protein sequence ID" value="JAH85243.1"/>
    <property type="molecule type" value="Transcribed_RNA"/>
</dbReference>